<evidence type="ECO:0000313" key="11">
    <source>
        <dbReference type="EMBL" id="KAG8230668.1"/>
    </source>
</evidence>
<keyword evidence="12" id="KW-1185">Reference proteome</keyword>
<comment type="function">
    <text evidence="9">Microtubule-binding protein that negatively regulates centriole duplication. Binds to and stabilizes microtubules.</text>
</comment>
<evidence type="ECO:0000256" key="8">
    <source>
        <dbReference type="ARBA" id="ARBA00023242"/>
    </source>
</evidence>
<gene>
    <name evidence="11" type="ORF">J437_LFUL010482</name>
</gene>
<accession>A0A8K0KE23</accession>
<feature type="compositionally biased region" description="Acidic residues" evidence="10">
    <location>
        <begin position="224"/>
        <end position="235"/>
    </location>
</feature>
<keyword evidence="8" id="KW-0539">Nucleus</keyword>
<evidence type="ECO:0000256" key="4">
    <source>
        <dbReference type="ARBA" id="ARBA00013508"/>
    </source>
</evidence>
<dbReference type="PANTHER" id="PTHR32078:SF1">
    <property type="entry name" value="NUCLEAR PROTEIN MDM1"/>
    <property type="match status" value="1"/>
</dbReference>
<feature type="compositionally biased region" description="Basic and acidic residues" evidence="10">
    <location>
        <begin position="40"/>
        <end position="50"/>
    </location>
</feature>
<keyword evidence="5" id="KW-0963">Cytoplasm</keyword>
<dbReference type="EMBL" id="KZ308502">
    <property type="protein sequence ID" value="KAG8230668.1"/>
    <property type="molecule type" value="Genomic_DNA"/>
</dbReference>
<dbReference type="OrthoDB" id="8197354at2759"/>
<dbReference type="GO" id="GO:0046600">
    <property type="term" value="P:negative regulation of centriole replication"/>
    <property type="evidence" value="ECO:0007669"/>
    <property type="project" value="InterPro"/>
</dbReference>
<dbReference type="GO" id="GO:0005634">
    <property type="term" value="C:nucleus"/>
    <property type="evidence" value="ECO:0007669"/>
    <property type="project" value="UniProtKB-SubCell"/>
</dbReference>
<sequence length="426" mass="45748">MKPKTIPAKSVNGVQTSKLKVDRSKSQEKKDAIVDIADMPDTKTIDKDDTSQPPQSSMAPQAQPVETSTESGEAPEKSLVEEPQSLPHMNGEGSWEEEVPSSHLDEPLVKSPPEPTRVKSPEQILMRSPEPVNWTVPLDTGKTFTVTQNVLEGDLSRPHSEAKVWTPPGPSSLSGDSLPVKEQSRVPSESPAQVDEIPGWKSPVSEPLTSSETSNLKSVNGLEETYDNEAASEEEGEKRISKSPETIEVENSALKSSLPLSESPQKKNVTPECEKVVAGTTLKCLEDPSFVFDNQPSRGPVSEEVPHTAYRVLEAPGVPSDVLYQPTEMETSTAQPAPSSMPTTSQGQPTGSSTPTASVGGAPLAGPYRILEAPEIPSQESPTKALPSLVSPSTGRSLASDVLEKARTRFDKFWGKGKDSDREGKV</sequence>
<dbReference type="GO" id="GO:0005874">
    <property type="term" value="C:microtubule"/>
    <property type="evidence" value="ECO:0007669"/>
    <property type="project" value="UniProtKB-KW"/>
</dbReference>
<feature type="compositionally biased region" description="Polar residues" evidence="10">
    <location>
        <begin position="253"/>
        <end position="268"/>
    </location>
</feature>
<dbReference type="PANTHER" id="PTHR32078">
    <property type="entry name" value="NUCLEAR PROTEIN MDM1"/>
    <property type="match status" value="1"/>
</dbReference>
<dbReference type="GO" id="GO:0005814">
    <property type="term" value="C:centriole"/>
    <property type="evidence" value="ECO:0007669"/>
    <property type="project" value="UniProtKB-SubCell"/>
</dbReference>
<evidence type="ECO:0000256" key="6">
    <source>
        <dbReference type="ARBA" id="ARBA00022701"/>
    </source>
</evidence>
<evidence type="ECO:0000256" key="5">
    <source>
        <dbReference type="ARBA" id="ARBA00022490"/>
    </source>
</evidence>
<evidence type="ECO:0000256" key="1">
    <source>
        <dbReference type="ARBA" id="ARBA00004114"/>
    </source>
</evidence>
<keyword evidence="6" id="KW-0493">Microtubule</keyword>
<reference evidence="11" key="1">
    <citation type="submission" date="2013-04" db="EMBL/GenBank/DDBJ databases">
        <authorList>
            <person name="Qu J."/>
            <person name="Murali S.C."/>
            <person name="Bandaranaike D."/>
            <person name="Bellair M."/>
            <person name="Blankenburg K."/>
            <person name="Chao H."/>
            <person name="Dinh H."/>
            <person name="Doddapaneni H."/>
            <person name="Downs B."/>
            <person name="Dugan-Rocha S."/>
            <person name="Elkadiri S."/>
            <person name="Gnanaolivu R.D."/>
            <person name="Hernandez B."/>
            <person name="Javaid M."/>
            <person name="Jayaseelan J.C."/>
            <person name="Lee S."/>
            <person name="Li M."/>
            <person name="Ming W."/>
            <person name="Munidasa M."/>
            <person name="Muniz J."/>
            <person name="Nguyen L."/>
            <person name="Ongeri F."/>
            <person name="Osuji N."/>
            <person name="Pu L.-L."/>
            <person name="Puazo M."/>
            <person name="Qu C."/>
            <person name="Quiroz J."/>
            <person name="Raj R."/>
            <person name="Weissenberger G."/>
            <person name="Xin Y."/>
            <person name="Zou X."/>
            <person name="Han Y."/>
            <person name="Richards S."/>
            <person name="Worley K."/>
            <person name="Muzny D."/>
            <person name="Gibbs R."/>
        </authorList>
    </citation>
    <scope>NUCLEOTIDE SEQUENCE</scope>
    <source>
        <strain evidence="11">Sampled in the wild</strain>
    </source>
</reference>
<comment type="caution">
    <text evidence="11">The sequence shown here is derived from an EMBL/GenBank/DDBJ whole genome shotgun (WGS) entry which is preliminary data.</text>
</comment>
<feature type="compositionally biased region" description="Polar residues" evidence="10">
    <location>
        <begin position="328"/>
        <end position="341"/>
    </location>
</feature>
<feature type="compositionally biased region" description="Polar residues" evidence="10">
    <location>
        <begin position="207"/>
        <end position="218"/>
    </location>
</feature>
<proteinExistence type="inferred from homology"/>
<dbReference type="Proteomes" id="UP000792457">
    <property type="component" value="Unassembled WGS sequence"/>
</dbReference>
<feature type="compositionally biased region" description="Low complexity" evidence="10">
    <location>
        <begin position="342"/>
        <end position="356"/>
    </location>
</feature>
<feature type="compositionally biased region" description="Basic and acidic residues" evidence="10">
    <location>
        <begin position="19"/>
        <end position="33"/>
    </location>
</feature>
<evidence type="ECO:0000313" key="12">
    <source>
        <dbReference type="Proteomes" id="UP000792457"/>
    </source>
</evidence>
<evidence type="ECO:0000256" key="7">
    <source>
        <dbReference type="ARBA" id="ARBA00023212"/>
    </source>
</evidence>
<evidence type="ECO:0000256" key="3">
    <source>
        <dbReference type="ARBA" id="ARBA00010494"/>
    </source>
</evidence>
<feature type="compositionally biased region" description="Low complexity" evidence="10">
    <location>
        <begin position="51"/>
        <end position="64"/>
    </location>
</feature>
<feature type="region of interest" description="Disordered" evidence="10">
    <location>
        <begin position="1"/>
        <end position="272"/>
    </location>
</feature>
<dbReference type="GO" id="GO:0008017">
    <property type="term" value="F:microtubule binding"/>
    <property type="evidence" value="ECO:0007669"/>
    <property type="project" value="InterPro"/>
</dbReference>
<protein>
    <recommendedName>
        <fullName evidence="4">Nuclear protein MDM1</fullName>
    </recommendedName>
</protein>
<evidence type="ECO:0000256" key="10">
    <source>
        <dbReference type="SAM" id="MobiDB-lite"/>
    </source>
</evidence>
<organism evidence="11 12">
    <name type="scientific">Ladona fulva</name>
    <name type="common">Scarce chaser dragonfly</name>
    <name type="synonym">Libellula fulva</name>
    <dbReference type="NCBI Taxonomy" id="123851"/>
    <lineage>
        <taxon>Eukaryota</taxon>
        <taxon>Metazoa</taxon>
        <taxon>Ecdysozoa</taxon>
        <taxon>Arthropoda</taxon>
        <taxon>Hexapoda</taxon>
        <taxon>Insecta</taxon>
        <taxon>Pterygota</taxon>
        <taxon>Palaeoptera</taxon>
        <taxon>Odonata</taxon>
        <taxon>Epiprocta</taxon>
        <taxon>Anisoptera</taxon>
        <taxon>Libelluloidea</taxon>
        <taxon>Libellulidae</taxon>
        <taxon>Ladona</taxon>
    </lineage>
</organism>
<comment type="subcellular location">
    <subcellularLocation>
        <location evidence="1">Cytoplasm</location>
        <location evidence="1">Cytoskeleton</location>
        <location evidence="1">Microtubule organizing center</location>
        <location evidence="1">Centrosome</location>
        <location evidence="1">Centriole</location>
    </subcellularLocation>
    <subcellularLocation>
        <location evidence="2">Nucleus</location>
    </subcellularLocation>
</comment>
<dbReference type="AlphaFoldDB" id="A0A8K0KE23"/>
<comment type="similarity">
    <text evidence="3">Belongs to the MDM1 family.</text>
</comment>
<name>A0A8K0KE23_LADFU</name>
<reference evidence="11" key="2">
    <citation type="submission" date="2017-10" db="EMBL/GenBank/DDBJ databases">
        <title>Ladona fulva Genome sequencing and assembly.</title>
        <authorList>
            <person name="Murali S."/>
            <person name="Richards S."/>
            <person name="Bandaranaike D."/>
            <person name="Bellair M."/>
            <person name="Blankenburg K."/>
            <person name="Chao H."/>
            <person name="Dinh H."/>
            <person name="Doddapaneni H."/>
            <person name="Dugan-Rocha S."/>
            <person name="Elkadiri S."/>
            <person name="Gnanaolivu R."/>
            <person name="Hernandez B."/>
            <person name="Skinner E."/>
            <person name="Javaid M."/>
            <person name="Lee S."/>
            <person name="Li M."/>
            <person name="Ming W."/>
            <person name="Munidasa M."/>
            <person name="Muniz J."/>
            <person name="Nguyen L."/>
            <person name="Hughes D."/>
            <person name="Osuji N."/>
            <person name="Pu L.-L."/>
            <person name="Puazo M."/>
            <person name="Qu C."/>
            <person name="Quiroz J."/>
            <person name="Raj R."/>
            <person name="Weissenberger G."/>
            <person name="Xin Y."/>
            <person name="Zou X."/>
            <person name="Han Y."/>
            <person name="Worley K."/>
            <person name="Muzny D."/>
            <person name="Gibbs R."/>
        </authorList>
    </citation>
    <scope>NUCLEOTIDE SEQUENCE</scope>
    <source>
        <strain evidence="11">Sampled in the wild</strain>
    </source>
</reference>
<evidence type="ECO:0000256" key="9">
    <source>
        <dbReference type="ARBA" id="ARBA00045771"/>
    </source>
</evidence>
<evidence type="ECO:0000256" key="2">
    <source>
        <dbReference type="ARBA" id="ARBA00004123"/>
    </source>
</evidence>
<dbReference type="InterPro" id="IPR029136">
    <property type="entry name" value="MDM1"/>
</dbReference>
<keyword evidence="7" id="KW-0206">Cytoskeleton</keyword>
<feature type="region of interest" description="Disordered" evidence="10">
    <location>
        <begin position="312"/>
        <end position="399"/>
    </location>
</feature>